<comment type="caution">
    <text evidence="1">The sequence shown here is derived from an EMBL/GenBank/DDBJ whole genome shotgun (WGS) entry which is preliminary data.</text>
</comment>
<gene>
    <name evidence="1" type="ORF">HGRIS_005620</name>
</gene>
<dbReference type="InterPro" id="IPR016024">
    <property type="entry name" value="ARM-type_fold"/>
</dbReference>
<dbReference type="Proteomes" id="UP001556367">
    <property type="component" value="Unassembled WGS sequence"/>
</dbReference>
<accession>A0ABR3JXK3</accession>
<evidence type="ECO:0000313" key="1">
    <source>
        <dbReference type="EMBL" id="KAL0960586.1"/>
    </source>
</evidence>
<reference evidence="2" key="1">
    <citation type="submission" date="2024-06" db="EMBL/GenBank/DDBJ databases">
        <title>Multi-omics analyses provide insights into the biosynthesis of the anticancer antibiotic pleurotin in Hohenbuehelia grisea.</title>
        <authorList>
            <person name="Weaver J.A."/>
            <person name="Alberti F."/>
        </authorList>
    </citation>
    <scope>NUCLEOTIDE SEQUENCE [LARGE SCALE GENOMIC DNA]</scope>
    <source>
        <strain evidence="2">T-177</strain>
    </source>
</reference>
<organism evidence="1 2">
    <name type="scientific">Hohenbuehelia grisea</name>
    <dbReference type="NCBI Taxonomy" id="104357"/>
    <lineage>
        <taxon>Eukaryota</taxon>
        <taxon>Fungi</taxon>
        <taxon>Dikarya</taxon>
        <taxon>Basidiomycota</taxon>
        <taxon>Agaricomycotina</taxon>
        <taxon>Agaricomycetes</taxon>
        <taxon>Agaricomycetidae</taxon>
        <taxon>Agaricales</taxon>
        <taxon>Pleurotineae</taxon>
        <taxon>Pleurotaceae</taxon>
        <taxon>Hohenbuehelia</taxon>
    </lineage>
</organism>
<dbReference type="Gene3D" id="1.25.40.180">
    <property type="match status" value="1"/>
</dbReference>
<sequence>MPPNPELIDIDELRLELRGASAPSKALIQYQNLSGLALPVPLPPLPRQNTSHKSKAVSGHLYTACMSPISEEEDLPTPTASSHGLPPWAPLLVEGAIEYQNDVYAGIVAESIVKCTSWTDAIMPELVHHFIFMAVGTNAPHLAVFADRLQVQFIAHLGREDGYMFSRHLRRTIMQAFREFWDSKQPMAIKQANARSQELILYGHRLAVFTGQLLSQKILSSVEAMECVKLLCNEMIALEHVEALHALIFNAGPALWTLHPNDNPRARGESRTDYSNVIHDLRQDLLAHAGRTRARAFSFTGRSVRNEYVLMIERIRRLLAAYMQRLS</sequence>
<name>A0ABR3JXK3_9AGAR</name>
<keyword evidence="2" id="KW-1185">Reference proteome</keyword>
<dbReference type="EMBL" id="JASNQZ010000001">
    <property type="protein sequence ID" value="KAL0960586.1"/>
    <property type="molecule type" value="Genomic_DNA"/>
</dbReference>
<proteinExistence type="predicted"/>
<protein>
    <submittedName>
        <fullName evidence="1">Uncharacterized protein</fullName>
    </submittedName>
</protein>
<dbReference type="SUPFAM" id="SSF48371">
    <property type="entry name" value="ARM repeat"/>
    <property type="match status" value="1"/>
</dbReference>
<evidence type="ECO:0000313" key="2">
    <source>
        <dbReference type="Proteomes" id="UP001556367"/>
    </source>
</evidence>